<dbReference type="PANTHER" id="PTHR18978">
    <property type="entry name" value="GRIP-1 ASSOCIATED PROTEIN 1"/>
    <property type="match status" value="1"/>
</dbReference>
<feature type="region of interest" description="Disordered" evidence="2">
    <location>
        <begin position="795"/>
        <end position="815"/>
    </location>
</feature>
<dbReference type="GO" id="GO:0099152">
    <property type="term" value="P:regulation of neurotransmitter receptor transport, endosome to postsynaptic membrane"/>
    <property type="evidence" value="ECO:0007669"/>
    <property type="project" value="TreeGrafter"/>
</dbReference>
<dbReference type="Proteomes" id="UP000502823">
    <property type="component" value="Unassembled WGS sequence"/>
</dbReference>
<sequence>MLYPLAVSQNGYCNARRCRTWRFRCTFPWSVQFVDGINPWSRAVDECAGFNGWVGLALRDAAEVYGGFPDEPTLTQLIELRTANYGLQEQCRKCRSDNQALSTKLGALQREYEKVQKSISRSRKVKDIDLLVNENETLQAKLEAQEEDFRLQNQTLLQELSTLIAENEKLQKELAVLRTVDDVASTTGNFMESEKKGHPIPAEKTVDTKLLSDEHKKAKQKVGEQKETIQSFSTADIQKNETVAGQDDSVPSSEGDFVQVDEMGKNQKQGTSQTDFLKQSEQNLQGLEAYQRNLTDVFMQFEAEREEKKRVQSEVKQLQDKLYRKQESFLQLQEEKEKLYTENRKAYEKLQLEKEQEVGMLKEQNQRLQVQLNNSQLSLQDLKRKSSEHIQELETRISLLTRKNESMSEERVMELRAKVIELECVLGETRGKLGLVQQQNSELESCLGDTMEKLNQKQTIASALEEEKTQLTSAVDEISLLAQKRKKLVDEMSIQIQQKSDEYKHQLSDLTDEFHSREEELKKQIKAFQEEIEKLAPLQVQLDDALVQVKSLEATRAWLEHRQKEAENNTESTRKYYEGVIECLKIEHGEEVHQLKLLHENHEKALQEELESIQREGAKKDEALNRLEQQLRDAEEEKQLAGKKGAAVMKDLQRQLAAERKRAEKLQDRIRDLLNEGTRVNTDITKSHDPETSSVSSWSLMSGNCEPRESSASTHENSIIAGFISNVNGNESPPPEDQDLEQENYRLLSRITALQQEKWVLEEKINHLEQGSAAMAEDLMCKTALIQYYFTEGRSDQAATSSPPPPPTPPPQSSERLSMKKFVEMLKGPEHVHESNRRMQRMLEEVLTKNMHLQSNLEQLSLEVVRLSKGPDSNARS</sequence>
<keyword evidence="4" id="KW-1185">Reference proteome</keyword>
<evidence type="ECO:0000256" key="1">
    <source>
        <dbReference type="SAM" id="Coils"/>
    </source>
</evidence>
<protein>
    <recommendedName>
        <fullName evidence="5">GRIP1-associated protein 1</fullName>
    </recommendedName>
</protein>
<feature type="compositionally biased region" description="Basic and acidic residues" evidence="2">
    <location>
        <begin position="214"/>
        <end position="227"/>
    </location>
</feature>
<feature type="region of interest" description="Disordered" evidence="2">
    <location>
        <begin position="682"/>
        <end position="714"/>
    </location>
</feature>
<accession>A0A6L2Q988</accession>
<evidence type="ECO:0000313" key="3">
    <source>
        <dbReference type="EMBL" id="GFG39455.1"/>
    </source>
</evidence>
<feature type="compositionally biased region" description="Polar residues" evidence="2">
    <location>
        <begin position="692"/>
        <end position="702"/>
    </location>
</feature>
<dbReference type="PANTHER" id="PTHR18978:SF1">
    <property type="entry name" value="GRIP1-ASSOCIATED PROTEIN 1"/>
    <property type="match status" value="1"/>
</dbReference>
<dbReference type="GO" id="GO:0099158">
    <property type="term" value="P:regulation of recycling endosome localization within postsynapse"/>
    <property type="evidence" value="ECO:0007669"/>
    <property type="project" value="TreeGrafter"/>
</dbReference>
<dbReference type="GO" id="GO:1905244">
    <property type="term" value="P:regulation of modification of synaptic structure"/>
    <property type="evidence" value="ECO:0007669"/>
    <property type="project" value="TreeGrafter"/>
</dbReference>
<dbReference type="GO" id="GO:0098998">
    <property type="term" value="C:extrinsic component of postsynaptic early endosome membrane"/>
    <property type="evidence" value="ECO:0007669"/>
    <property type="project" value="TreeGrafter"/>
</dbReference>
<name>A0A6L2Q988_COPFO</name>
<dbReference type="AlphaFoldDB" id="A0A6L2Q988"/>
<dbReference type="InterPro" id="IPR026204">
    <property type="entry name" value="GRIPAP1"/>
</dbReference>
<reference evidence="4" key="1">
    <citation type="submission" date="2020-01" db="EMBL/GenBank/DDBJ databases">
        <title>Draft genome sequence of the Termite Coptotermes fromosanus.</title>
        <authorList>
            <person name="Itakura S."/>
            <person name="Yosikawa Y."/>
            <person name="Umezawa K."/>
        </authorList>
    </citation>
    <scope>NUCLEOTIDE SEQUENCE [LARGE SCALE GENOMIC DNA]</scope>
</reference>
<feature type="coiled-coil region" evidence="1">
    <location>
        <begin position="511"/>
        <end position="569"/>
    </location>
</feature>
<dbReference type="EMBL" id="BLKM01000900">
    <property type="protein sequence ID" value="GFG39455.1"/>
    <property type="molecule type" value="Genomic_DNA"/>
</dbReference>
<feature type="compositionally biased region" description="Pro residues" evidence="2">
    <location>
        <begin position="802"/>
        <end position="812"/>
    </location>
</feature>
<evidence type="ECO:0000313" key="4">
    <source>
        <dbReference type="Proteomes" id="UP000502823"/>
    </source>
</evidence>
<feature type="coiled-coil region" evidence="1">
    <location>
        <begin position="596"/>
        <end position="676"/>
    </location>
</feature>
<evidence type="ECO:0000256" key="2">
    <source>
        <dbReference type="SAM" id="MobiDB-lite"/>
    </source>
</evidence>
<feature type="region of interest" description="Disordered" evidence="2">
    <location>
        <begin position="214"/>
        <end position="254"/>
    </location>
</feature>
<dbReference type="GO" id="GO:0098837">
    <property type="term" value="C:postsynaptic recycling endosome"/>
    <property type="evidence" value="ECO:0007669"/>
    <property type="project" value="TreeGrafter"/>
</dbReference>
<gene>
    <name evidence="3" type="ORF">Cfor_08404</name>
</gene>
<feature type="coiled-coil region" evidence="1">
    <location>
        <begin position="301"/>
        <end position="410"/>
    </location>
</feature>
<feature type="compositionally biased region" description="Polar residues" evidence="2">
    <location>
        <begin position="228"/>
        <end position="243"/>
    </location>
</feature>
<comment type="caution">
    <text evidence="3">The sequence shown here is derived from an EMBL/GenBank/DDBJ whole genome shotgun (WGS) entry which is preliminary data.</text>
</comment>
<dbReference type="GO" id="GO:0098887">
    <property type="term" value="P:neurotransmitter receptor transport, endosome to postsynaptic membrane"/>
    <property type="evidence" value="ECO:0007669"/>
    <property type="project" value="TreeGrafter"/>
</dbReference>
<proteinExistence type="predicted"/>
<dbReference type="GO" id="GO:0098978">
    <property type="term" value="C:glutamatergic synapse"/>
    <property type="evidence" value="ECO:0007669"/>
    <property type="project" value="TreeGrafter"/>
</dbReference>
<feature type="coiled-coil region" evidence="1">
    <location>
        <begin position="98"/>
        <end position="180"/>
    </location>
</feature>
<organism evidence="3 4">
    <name type="scientific">Coptotermes formosanus</name>
    <name type="common">Formosan subterranean termite</name>
    <dbReference type="NCBI Taxonomy" id="36987"/>
    <lineage>
        <taxon>Eukaryota</taxon>
        <taxon>Metazoa</taxon>
        <taxon>Ecdysozoa</taxon>
        <taxon>Arthropoda</taxon>
        <taxon>Hexapoda</taxon>
        <taxon>Insecta</taxon>
        <taxon>Pterygota</taxon>
        <taxon>Neoptera</taxon>
        <taxon>Polyneoptera</taxon>
        <taxon>Dictyoptera</taxon>
        <taxon>Blattodea</taxon>
        <taxon>Blattoidea</taxon>
        <taxon>Termitoidae</taxon>
        <taxon>Rhinotermitidae</taxon>
        <taxon>Coptotermes</taxon>
    </lineage>
</organism>
<dbReference type="InParanoid" id="A0A6L2Q988"/>
<dbReference type="OrthoDB" id="8190543at2759"/>
<evidence type="ECO:0008006" key="5">
    <source>
        <dbReference type="Google" id="ProtNLM"/>
    </source>
</evidence>
<keyword evidence="1" id="KW-0175">Coiled coil</keyword>